<organism evidence="2">
    <name type="scientific">Hexamita inflata</name>
    <dbReference type="NCBI Taxonomy" id="28002"/>
    <lineage>
        <taxon>Eukaryota</taxon>
        <taxon>Metamonada</taxon>
        <taxon>Diplomonadida</taxon>
        <taxon>Hexamitidae</taxon>
        <taxon>Hexamitinae</taxon>
        <taxon>Hexamita</taxon>
    </lineage>
</organism>
<keyword evidence="1" id="KW-0812">Transmembrane</keyword>
<gene>
    <name evidence="3" type="ORF">HINF_LOCUS13196</name>
    <name evidence="2" type="ORF">HINF_LOCUS29706</name>
</gene>
<dbReference type="AlphaFoldDB" id="A0AA86PM89"/>
<name>A0AA86PM89_9EUKA</name>
<dbReference type="Proteomes" id="UP001642409">
    <property type="component" value="Unassembled WGS sequence"/>
</dbReference>
<keyword evidence="4" id="KW-1185">Reference proteome</keyword>
<keyword evidence="1" id="KW-1133">Transmembrane helix</keyword>
<sequence length="541" mass="61843">MINIIKMVFQLNCFTDNTTIILSKQSNNPKFLATMISDNSQESKLCQLLVSSSFIITLDFSGFIYTYPTQIKLNTSVSLEFPCSDSVNHCASAFAATSVQFTLTFPETNTVVQDVVSTFKIGKYDRLACLQEGQVQYDTILKSFTITAIPGNCQLQYQQSLKATVSLFVYPDFYLSKKFDLTGISSLTQLFTQFTFNCDTDFTDTDQSVCNRIMEQFSTSLNNMINFTLSLPATIPNAQGVYSRASEFSVFTQISTVTSTFVRDFDCYMPFQEAVFFPSLIRLTFILNDSAINCNKPVSEFIGNVDSVERILRVIDDSANISVQFKFVSDMSFQKSTKFWLECINDEYGEQQCLQNIQKVFLMKNPRGILLRDFKLSGVTVKEIEVIMSARATHFVSQKSTLNMSHMCFDSTNFGEVNDYYQVQAFYMVGAPRFFTQNHHDLLMIRGQIHFPGDQNIRESGTYCLNYQLENKTLYEYIRLNQKDVTVLISFLNTQIAVTKNVVVNENVQIDYYLILCAVVIILSFVWLQCTLRYERRRGTI</sequence>
<evidence type="ECO:0000313" key="4">
    <source>
        <dbReference type="Proteomes" id="UP001642409"/>
    </source>
</evidence>
<accession>A0AA86PM89</accession>
<reference evidence="2" key="1">
    <citation type="submission" date="2023-06" db="EMBL/GenBank/DDBJ databases">
        <authorList>
            <person name="Kurt Z."/>
        </authorList>
    </citation>
    <scope>NUCLEOTIDE SEQUENCE</scope>
</reference>
<evidence type="ECO:0000313" key="3">
    <source>
        <dbReference type="EMBL" id="CAL5993701.1"/>
    </source>
</evidence>
<feature type="transmembrane region" description="Helical" evidence="1">
    <location>
        <begin position="510"/>
        <end position="528"/>
    </location>
</feature>
<proteinExistence type="predicted"/>
<dbReference type="EMBL" id="CATOUU010000697">
    <property type="protein sequence ID" value="CAI9942061.1"/>
    <property type="molecule type" value="Genomic_DNA"/>
</dbReference>
<reference evidence="3 4" key="2">
    <citation type="submission" date="2024-07" db="EMBL/GenBank/DDBJ databases">
        <authorList>
            <person name="Akdeniz Z."/>
        </authorList>
    </citation>
    <scope>NUCLEOTIDE SEQUENCE [LARGE SCALE GENOMIC DNA]</scope>
</reference>
<comment type="caution">
    <text evidence="2">The sequence shown here is derived from an EMBL/GenBank/DDBJ whole genome shotgun (WGS) entry which is preliminary data.</text>
</comment>
<dbReference type="EMBL" id="CAXDID020000030">
    <property type="protein sequence ID" value="CAL5993701.1"/>
    <property type="molecule type" value="Genomic_DNA"/>
</dbReference>
<keyword evidence="1" id="KW-0472">Membrane</keyword>
<evidence type="ECO:0000256" key="1">
    <source>
        <dbReference type="SAM" id="Phobius"/>
    </source>
</evidence>
<evidence type="ECO:0000313" key="2">
    <source>
        <dbReference type="EMBL" id="CAI9942061.1"/>
    </source>
</evidence>
<protein>
    <submittedName>
        <fullName evidence="2">Uncharacterized protein</fullName>
    </submittedName>
</protein>